<feature type="domain" description="Restriction endonuclease type II-like" evidence="5">
    <location>
        <begin position="1616"/>
        <end position="1713"/>
    </location>
</feature>
<dbReference type="InterPro" id="IPR011335">
    <property type="entry name" value="Restrct_endonuc-II-like"/>
</dbReference>
<dbReference type="InterPro" id="IPR047187">
    <property type="entry name" value="SF1_C_Upf1"/>
</dbReference>
<dbReference type="PANTHER" id="PTHR10887">
    <property type="entry name" value="DNA2/NAM7 HELICASE FAMILY"/>
    <property type="match status" value="1"/>
</dbReference>
<evidence type="ECO:0000313" key="7">
    <source>
        <dbReference type="Proteomes" id="UP000198307"/>
    </source>
</evidence>
<feature type="domain" description="DUF3320" evidence="2">
    <location>
        <begin position="1792"/>
        <end position="1839"/>
    </location>
</feature>
<dbReference type="EMBL" id="FZQB01000008">
    <property type="protein sequence ID" value="SNT74586.1"/>
    <property type="molecule type" value="Genomic_DNA"/>
</dbReference>
<gene>
    <name evidence="6" type="ORF">SAMN05444959_10863</name>
</gene>
<evidence type="ECO:0008006" key="8">
    <source>
        <dbReference type="Google" id="ProtNLM"/>
    </source>
</evidence>
<dbReference type="SUPFAM" id="SSF52980">
    <property type="entry name" value="Restriction endonuclease-like"/>
    <property type="match status" value="1"/>
</dbReference>
<dbReference type="SUPFAM" id="SSF52540">
    <property type="entry name" value="P-loop containing nucleoside triphosphate hydrolases"/>
    <property type="match status" value="1"/>
</dbReference>
<dbReference type="InterPro" id="IPR049468">
    <property type="entry name" value="Restrct_endonuc-II-like_dom"/>
</dbReference>
<dbReference type="InterPro" id="IPR041677">
    <property type="entry name" value="DNA2/NAM7_AAA_11"/>
</dbReference>
<dbReference type="InterPro" id="IPR021754">
    <property type="entry name" value="DUF3320"/>
</dbReference>
<evidence type="ECO:0000259" key="3">
    <source>
        <dbReference type="Pfam" id="PF13086"/>
    </source>
</evidence>
<dbReference type="FunFam" id="3.40.50.300:FF:002063">
    <property type="entry name" value="DNA helicase related protein"/>
    <property type="match status" value="1"/>
</dbReference>
<feature type="domain" description="DNA2/NAM7 helicase helicase" evidence="3">
    <location>
        <begin position="1304"/>
        <end position="1347"/>
    </location>
</feature>
<dbReference type="RefSeq" id="WP_089344665.1">
    <property type="nucleotide sequence ID" value="NZ_CP067129.1"/>
</dbReference>
<dbReference type="FunFam" id="3.40.960.10:FF:000002">
    <property type="entry name" value="DNA helicase related protein"/>
    <property type="match status" value="1"/>
</dbReference>
<dbReference type="InterPro" id="IPR025103">
    <property type="entry name" value="DUF4011"/>
</dbReference>
<evidence type="ECO:0000259" key="5">
    <source>
        <dbReference type="Pfam" id="PF18741"/>
    </source>
</evidence>
<dbReference type="GO" id="GO:0004386">
    <property type="term" value="F:helicase activity"/>
    <property type="evidence" value="ECO:0007669"/>
    <property type="project" value="InterPro"/>
</dbReference>
<keyword evidence="7" id="KW-1185">Reference proteome</keyword>
<protein>
    <recommendedName>
        <fullName evidence="8">AAA domain-containing protein</fullName>
    </recommendedName>
</protein>
<dbReference type="CDD" id="cd18808">
    <property type="entry name" value="SF1_C_Upf1"/>
    <property type="match status" value="1"/>
</dbReference>
<evidence type="ECO:0000259" key="2">
    <source>
        <dbReference type="Pfam" id="PF11784"/>
    </source>
</evidence>
<dbReference type="Pfam" id="PF11784">
    <property type="entry name" value="DUF3320"/>
    <property type="match status" value="1"/>
</dbReference>
<dbReference type="Pfam" id="PF18741">
    <property type="entry name" value="MTES_1575"/>
    <property type="match status" value="1"/>
</dbReference>
<dbReference type="Pfam" id="PF13086">
    <property type="entry name" value="AAA_11"/>
    <property type="match status" value="2"/>
</dbReference>
<feature type="region of interest" description="Disordered" evidence="1">
    <location>
        <begin position="1738"/>
        <end position="1765"/>
    </location>
</feature>
<sequence>MRDAKATEHDKTSAVALNVSFASSAKVNFASAQNGVSIVNDICLRNAGEHALENLEVQVMTSPAVIKPVTWMVDRLLPGSERILSDLEMPLDVGLLAGLNEAEIGNLTLSARCGEDEIFREDRQIELLARDEWGGLGDMAHLLAAHVSPNDGVVAAILKDAGRLLERAGHSGAIDGYQSRDPGRAWMLAGAIWSAATALGLTYAYPPVSFEQSGQKIRDPGRIRSEGLATCLDSALLLAGCFEAAGLNPVVLFCEGHAWLGVWLTPRDFGSVTEPDVMTVRKAIEAREFVAIETTLLTKRPTIGFEEAVQAGREHVAERNEHTFLLAVDISRARAARIRPLASHRVEPEVDVSEIPASPAALPKPLDFDFLPGDLIEDEPATAADRISRWQSKLLDLSLRNRLLNFRDTKQTLPFLCPDVSALEDQIAGGGKFTILSLKDEDPLQRRDLLANQEPRVLEEVARDAFARGQIAVPLTGKDSSNRLLALYRKAKSDMQEGGTNTLFLAAGFLRWKKSEHDTRGYRAPLLLIPVKISRRSAQSDFVIERHEDDVRMNATLLEFLKRDFDLRIPELEGELPRDDCGYDLPRIFEIMRRKVRDVSGFEVVEDLAMSTFSFAKFLMWKDLVARTDSLRESALVRHLVDNPTEPYLSEGDPGLPAAADVDRRIAPRDLFTPLPADSSQLSAVLAAQEGHDFVLIGPPGTGKSQTIANIIAQCLAVGKTVLFVAEKSAALDVVHRRLSAHGLADAVLELHSNKSDRRSVLDQLGRSWERAGEASDSEWIQVTDDLSVTRDQLNAYVTALHRPGTQGFSVFQAVGHAAKAQMPFRLSFDNKDAHDAETYRHLQRLSEAVGRCHQIVAGRPPLPLIRSDDWSFGWQAELLERAEVLRTATRELMQAASGLTAPCGLGRDETGTVQRLEWLNELAAFPESGEDVTWALSGDMGRIGSDVDDLLQLLARYREAVARLTASYPMDQLDSIPLEQMDADWRRAQTRTWPFSALAKSAVRKLLQTYALGGNADPASDLAALSQARRLCSEIEAVPLQGCPAFQGCQTDEARLKTWVQEAKALRDTLQRMSGEIVDEALWRETAQALARRDAGSLRGKLDEFRELYQGWRAKCQAFQQTAGADTGQISLRELGETLDNILSNRGHLQDWTQWMGARNQACAAGLGPLVEAIESGQITTDAGEAFEAAYAEWWLPLAMDAEPCLRGFSHWSHEDAIERFRALDDRATAMAAGQILQRIRHGLPARDAVARRSELGVLRHQLGLRRPSMPIRTLISEMPDSFTKLAPCVLMSPLSVAQYLPAGQTAFDVVIFDEASQITTWDAIGAIARGRQAIIVGDPRQLPPTNFFGRTDDSEEDLPESEKDLASILDEVAAAGIPTLQLNWHYRSRDESLIAFSNWHYYGGRLVTFPSPSTTSQAVRLHQIDGTYARGRGRTNEDEARAIVRMSVARMNDWLALPEEDRPTLGVITFNAEQQGLILDLLDEERRRNPDLEWFFEEDREEPVIVKNLENIQGDERDVMLFSITFGPDHAGKLSMAFGALNGDGGEKRLNVAVTRARQELHVFASVRAEQIDLSRTKSLGVKHLKGFLDFAARGPEALPAQDDGSLGPVENPFEAAIKVAIEAKGWELRPQIGVSGFRIDLGVVHPDHAGVYLAGLECDGATYHGSATARDRDKVRQAVLENLGWRILRIWSTDWFKNPAAVVERIHDALTDALEEDRRKRAAARADHAMNLAGGAAAADAADEAGEVSEAHSQDPDPAVVMGRSGMVNAAEREGRKADTGQPVPEPERFHEAAYIPTLEALVVRVVEAEGPMPISLLGRRISTMHGWQRTGRRIAERVRAALGRAEVHLEDGVEFVWARGSYAYRIPFRPDLDRNLREISRAEIAGLMDAHEDDLRHSEDPVLELARLAGIHRLSGDARSYLDQCLLWRAETAPD</sequence>
<dbReference type="Proteomes" id="UP000198307">
    <property type="component" value="Unassembled WGS sequence"/>
</dbReference>
<dbReference type="InterPro" id="IPR041679">
    <property type="entry name" value="DNA2/NAM7-like_C"/>
</dbReference>
<accession>A0A239PXB9</accession>
<dbReference type="InterPro" id="IPR045055">
    <property type="entry name" value="DNA2/NAM7-like"/>
</dbReference>
<reference evidence="6 7" key="1">
    <citation type="submission" date="2017-07" db="EMBL/GenBank/DDBJ databases">
        <authorList>
            <person name="Sun Z.S."/>
            <person name="Albrecht U."/>
            <person name="Echele G."/>
            <person name="Lee C.C."/>
        </authorList>
    </citation>
    <scope>NUCLEOTIDE SEQUENCE [LARGE SCALE GENOMIC DNA]</scope>
    <source>
        <strain evidence="6 7">DSM 14827</strain>
    </source>
</reference>
<feature type="domain" description="DNA2/NAM7 helicase-like C-terminal" evidence="4">
    <location>
        <begin position="1369"/>
        <end position="1568"/>
    </location>
</feature>
<dbReference type="Pfam" id="PF13195">
    <property type="entry name" value="DUF4011"/>
    <property type="match status" value="1"/>
</dbReference>
<name>A0A239PXB9_9RHOB</name>
<evidence type="ECO:0000313" key="6">
    <source>
        <dbReference type="EMBL" id="SNT74586.1"/>
    </source>
</evidence>
<dbReference type="Pfam" id="PF13087">
    <property type="entry name" value="AAA_12"/>
    <property type="match status" value="1"/>
</dbReference>
<evidence type="ECO:0000259" key="4">
    <source>
        <dbReference type="Pfam" id="PF13087"/>
    </source>
</evidence>
<dbReference type="OrthoDB" id="9757917at2"/>
<evidence type="ECO:0000256" key="1">
    <source>
        <dbReference type="SAM" id="MobiDB-lite"/>
    </source>
</evidence>
<proteinExistence type="predicted"/>
<organism evidence="6 7">
    <name type="scientific">Paracoccus seriniphilus</name>
    <dbReference type="NCBI Taxonomy" id="184748"/>
    <lineage>
        <taxon>Bacteria</taxon>
        <taxon>Pseudomonadati</taxon>
        <taxon>Pseudomonadota</taxon>
        <taxon>Alphaproteobacteria</taxon>
        <taxon>Rhodobacterales</taxon>
        <taxon>Paracoccaceae</taxon>
        <taxon>Paracoccus</taxon>
    </lineage>
</organism>
<dbReference type="InterPro" id="IPR027417">
    <property type="entry name" value="P-loop_NTPase"/>
</dbReference>
<dbReference type="Gene3D" id="3.40.50.300">
    <property type="entry name" value="P-loop containing nucleotide triphosphate hydrolases"/>
    <property type="match status" value="3"/>
</dbReference>
<feature type="domain" description="DNA2/NAM7 helicase helicase" evidence="3">
    <location>
        <begin position="678"/>
        <end position="741"/>
    </location>
</feature>
<dbReference type="PANTHER" id="PTHR10887:SF495">
    <property type="entry name" value="HELICASE SENATAXIN ISOFORM X1-RELATED"/>
    <property type="match status" value="1"/>
</dbReference>
<dbReference type="Gene3D" id="3.40.960.10">
    <property type="entry name" value="VSR Endonuclease"/>
    <property type="match status" value="1"/>
</dbReference>